<organism evidence="4 5">
    <name type="scientific">Carboxylicivirga marina</name>
    <dbReference type="NCBI Taxonomy" id="2800988"/>
    <lineage>
        <taxon>Bacteria</taxon>
        <taxon>Pseudomonadati</taxon>
        <taxon>Bacteroidota</taxon>
        <taxon>Bacteroidia</taxon>
        <taxon>Marinilabiliales</taxon>
        <taxon>Marinilabiliaceae</taxon>
        <taxon>Carboxylicivirga</taxon>
    </lineage>
</organism>
<dbReference type="Gene3D" id="3.30.1330.60">
    <property type="entry name" value="OmpA-like domain"/>
    <property type="match status" value="1"/>
</dbReference>
<dbReference type="PANTHER" id="PTHR30329:SF21">
    <property type="entry name" value="LIPOPROTEIN YIAD-RELATED"/>
    <property type="match status" value="1"/>
</dbReference>
<sequence>MKNFIYISLSIVFFSSCIPLKQFEDTVDENKELQSIADEMEKDNDALKVENRELSSDLSRYKKKVELLAQDTARLGRQNRRLQHRYDDLNKNYADVLGGLKATSTKDVDNKKLLTFLQQLQDDLQQREDALIAAEQELNDKKRRLGKAEAELQAAQQKLEEQNKRLVELEDMLFKKEEAMRSLKQSISNALKGFSDDELQVHMRNGMVYVSLEEKLLYQSGKYDVNEQGVTVLKKIAAVLEKQTDIAIVVEGHTDNVPYKGRGELNDNWDLSVKRATSVVRIIMANSSIDPYRITAAGRSEFAPVTENNSTESLRKNRRTEIIITPRWREVFQLLEMEEE</sequence>
<feature type="coiled-coil region" evidence="2">
    <location>
        <begin position="23"/>
        <end position="92"/>
    </location>
</feature>
<proteinExistence type="predicted"/>
<dbReference type="EMBL" id="JAENRR010000002">
    <property type="protein sequence ID" value="MBK3516017.1"/>
    <property type="molecule type" value="Genomic_DNA"/>
</dbReference>
<dbReference type="Pfam" id="PF00691">
    <property type="entry name" value="OmpA"/>
    <property type="match status" value="1"/>
</dbReference>
<keyword evidence="5" id="KW-1185">Reference proteome</keyword>
<dbReference type="InterPro" id="IPR050330">
    <property type="entry name" value="Bact_OuterMem_StrucFunc"/>
</dbReference>
<evidence type="ECO:0000313" key="5">
    <source>
        <dbReference type="Proteomes" id="UP000605676"/>
    </source>
</evidence>
<keyword evidence="1" id="KW-0472">Membrane</keyword>
<dbReference type="PROSITE" id="PS51257">
    <property type="entry name" value="PROKAR_LIPOPROTEIN"/>
    <property type="match status" value="1"/>
</dbReference>
<dbReference type="PANTHER" id="PTHR30329">
    <property type="entry name" value="STATOR ELEMENT OF FLAGELLAR MOTOR COMPLEX"/>
    <property type="match status" value="1"/>
</dbReference>
<dbReference type="InterPro" id="IPR006665">
    <property type="entry name" value="OmpA-like"/>
</dbReference>
<comment type="caution">
    <text evidence="4">The sequence shown here is derived from an EMBL/GenBank/DDBJ whole genome shotgun (WGS) entry which is preliminary data.</text>
</comment>
<dbReference type="InterPro" id="IPR036737">
    <property type="entry name" value="OmpA-like_sf"/>
</dbReference>
<keyword evidence="2" id="KW-0175">Coiled coil</keyword>
<accession>A0ABS1HEC3</accession>
<dbReference type="PROSITE" id="PS51123">
    <property type="entry name" value="OMPA_2"/>
    <property type="match status" value="1"/>
</dbReference>
<dbReference type="Proteomes" id="UP000605676">
    <property type="component" value="Unassembled WGS sequence"/>
</dbReference>
<feature type="coiled-coil region" evidence="2">
    <location>
        <begin position="117"/>
        <end position="186"/>
    </location>
</feature>
<evidence type="ECO:0000256" key="2">
    <source>
        <dbReference type="SAM" id="Coils"/>
    </source>
</evidence>
<gene>
    <name evidence="4" type="ORF">JIV24_01610</name>
</gene>
<dbReference type="RefSeq" id="WP_200463249.1">
    <property type="nucleotide sequence ID" value="NZ_JAENRR010000002.1"/>
</dbReference>
<evidence type="ECO:0000259" key="3">
    <source>
        <dbReference type="PROSITE" id="PS51123"/>
    </source>
</evidence>
<name>A0ABS1HEC3_9BACT</name>
<evidence type="ECO:0000256" key="1">
    <source>
        <dbReference type="PROSITE-ProRule" id="PRU00473"/>
    </source>
</evidence>
<feature type="domain" description="OmpA-like" evidence="3">
    <location>
        <begin position="205"/>
        <end position="328"/>
    </location>
</feature>
<reference evidence="4 5" key="1">
    <citation type="submission" date="2021-01" db="EMBL/GenBank/DDBJ databases">
        <title>Carboxyliciviraga sp.nov., isolated from coastal sediments.</title>
        <authorList>
            <person name="Lu D."/>
            <person name="Zhang T."/>
        </authorList>
    </citation>
    <scope>NUCLEOTIDE SEQUENCE [LARGE SCALE GENOMIC DNA]</scope>
    <source>
        <strain evidence="4 5">N1Y132</strain>
    </source>
</reference>
<protein>
    <submittedName>
        <fullName evidence="4">OmpA family protein</fullName>
    </submittedName>
</protein>
<dbReference type="SUPFAM" id="SSF103088">
    <property type="entry name" value="OmpA-like"/>
    <property type="match status" value="1"/>
</dbReference>
<evidence type="ECO:0000313" key="4">
    <source>
        <dbReference type="EMBL" id="MBK3516017.1"/>
    </source>
</evidence>
<dbReference type="CDD" id="cd07185">
    <property type="entry name" value="OmpA_C-like"/>
    <property type="match status" value="1"/>
</dbReference>